<dbReference type="EMBL" id="JACXVP010000004">
    <property type="protein sequence ID" value="KAG5609494.1"/>
    <property type="molecule type" value="Genomic_DNA"/>
</dbReference>
<dbReference type="AlphaFoldDB" id="A0A9J5ZF83"/>
<dbReference type="Gene3D" id="3.40.50.2000">
    <property type="entry name" value="Glycogen Phosphorylase B"/>
    <property type="match status" value="1"/>
</dbReference>
<dbReference type="Proteomes" id="UP000824120">
    <property type="component" value="Chromosome 4"/>
</dbReference>
<proteinExistence type="inferred from homology"/>
<keyword evidence="4" id="KW-1185">Reference proteome</keyword>
<dbReference type="GO" id="GO:1901135">
    <property type="term" value="P:carbohydrate derivative metabolic process"/>
    <property type="evidence" value="ECO:0007669"/>
    <property type="project" value="UniProtKB-ARBA"/>
</dbReference>
<organism evidence="3 4">
    <name type="scientific">Solanum commersonii</name>
    <name type="common">Commerson's wild potato</name>
    <name type="synonym">Commerson's nightshade</name>
    <dbReference type="NCBI Taxonomy" id="4109"/>
    <lineage>
        <taxon>Eukaryota</taxon>
        <taxon>Viridiplantae</taxon>
        <taxon>Streptophyta</taxon>
        <taxon>Embryophyta</taxon>
        <taxon>Tracheophyta</taxon>
        <taxon>Spermatophyta</taxon>
        <taxon>Magnoliopsida</taxon>
        <taxon>eudicotyledons</taxon>
        <taxon>Gunneridae</taxon>
        <taxon>Pentapetalae</taxon>
        <taxon>asterids</taxon>
        <taxon>lamiids</taxon>
        <taxon>Solanales</taxon>
        <taxon>Solanaceae</taxon>
        <taxon>Solanoideae</taxon>
        <taxon>Solaneae</taxon>
        <taxon>Solanum</taxon>
    </lineage>
</organism>
<dbReference type="GO" id="GO:0008194">
    <property type="term" value="F:UDP-glycosyltransferase activity"/>
    <property type="evidence" value="ECO:0007669"/>
    <property type="project" value="UniProtKB-ARBA"/>
</dbReference>
<comment type="caution">
    <text evidence="3">The sequence shown here is derived from an EMBL/GenBank/DDBJ whole genome shotgun (WGS) entry which is preliminary data.</text>
</comment>
<protein>
    <recommendedName>
        <fullName evidence="2">Glycosyltransferase N-terminal domain-containing protein</fullName>
    </recommendedName>
</protein>
<evidence type="ECO:0000259" key="2">
    <source>
        <dbReference type="Pfam" id="PF26168"/>
    </source>
</evidence>
<dbReference type="InterPro" id="IPR058980">
    <property type="entry name" value="Glyco_transf_N"/>
</dbReference>
<evidence type="ECO:0000313" key="4">
    <source>
        <dbReference type="Proteomes" id="UP000824120"/>
    </source>
</evidence>
<evidence type="ECO:0000313" key="3">
    <source>
        <dbReference type="EMBL" id="KAG5609494.1"/>
    </source>
</evidence>
<gene>
    <name evidence="3" type="ORF">H5410_020775</name>
</gene>
<dbReference type="PANTHER" id="PTHR48044:SF10">
    <property type="entry name" value="GLYCOSYLTRANSFERASE"/>
    <property type="match status" value="1"/>
</dbReference>
<accession>A0A9J5ZF83</accession>
<evidence type="ECO:0000256" key="1">
    <source>
        <dbReference type="ARBA" id="ARBA00009995"/>
    </source>
</evidence>
<sequence>MVPLPAQSHLNQLLQLACIFSSSSYNLHVYYVDIAKIFFYDIPIPYFDSHAPDPNALSEFTAQLLPFYNACMLLRKFIASPPCANWLILPQTELLKTGLVIREWKKHEELVTASAIENVVRKLVASEEGDEIRKRAEDLGAAVRESIDKGGVSQLEVDSYIAY</sequence>
<dbReference type="Pfam" id="PF26168">
    <property type="entry name" value="Glyco_transf_N"/>
    <property type="match status" value="1"/>
</dbReference>
<dbReference type="SUPFAM" id="SSF53756">
    <property type="entry name" value="UDP-Glycosyltransferase/glycogen phosphorylase"/>
    <property type="match status" value="1"/>
</dbReference>
<name>A0A9J5ZF83_SOLCO</name>
<feature type="domain" description="Glycosyltransferase N-terminal" evidence="2">
    <location>
        <begin position="1"/>
        <end position="33"/>
    </location>
</feature>
<comment type="similarity">
    <text evidence="1">Belongs to the UDP-glycosyltransferase family.</text>
</comment>
<reference evidence="3 4" key="1">
    <citation type="submission" date="2020-09" db="EMBL/GenBank/DDBJ databases">
        <title>De no assembly of potato wild relative species, Solanum commersonii.</title>
        <authorList>
            <person name="Cho K."/>
        </authorList>
    </citation>
    <scope>NUCLEOTIDE SEQUENCE [LARGE SCALE GENOMIC DNA]</scope>
    <source>
        <strain evidence="3">LZ3.2</strain>
        <tissue evidence="3">Leaf</tissue>
    </source>
</reference>
<dbReference type="PANTHER" id="PTHR48044">
    <property type="entry name" value="GLYCOSYLTRANSFERASE"/>
    <property type="match status" value="1"/>
</dbReference>
<dbReference type="OrthoDB" id="5835829at2759"/>